<protein>
    <submittedName>
        <fullName evidence="5">Catabolite control protein A</fullName>
    </submittedName>
</protein>
<dbReference type="InterPro" id="IPR046335">
    <property type="entry name" value="LacI/GalR-like_sensor"/>
</dbReference>
<dbReference type="SUPFAM" id="SSF47413">
    <property type="entry name" value="lambda repressor-like DNA-binding domains"/>
    <property type="match status" value="1"/>
</dbReference>
<gene>
    <name evidence="5" type="primary">ccpA_1</name>
    <name evidence="5" type="ORF">Pan265_03240</name>
</gene>
<dbReference type="GO" id="GO:0003700">
    <property type="term" value="F:DNA-binding transcription factor activity"/>
    <property type="evidence" value="ECO:0007669"/>
    <property type="project" value="TreeGrafter"/>
</dbReference>
<dbReference type="InterPro" id="IPR010982">
    <property type="entry name" value="Lambda_DNA-bd_dom_sf"/>
</dbReference>
<evidence type="ECO:0000256" key="2">
    <source>
        <dbReference type="ARBA" id="ARBA00023125"/>
    </source>
</evidence>
<dbReference type="AlphaFoldDB" id="A0A518BU62"/>
<dbReference type="PANTHER" id="PTHR30146:SF155">
    <property type="entry name" value="ALANINE RACEMASE"/>
    <property type="match status" value="1"/>
</dbReference>
<dbReference type="KEGG" id="mcad:Pan265_03240"/>
<evidence type="ECO:0000313" key="6">
    <source>
        <dbReference type="Proteomes" id="UP000320386"/>
    </source>
</evidence>
<dbReference type="Gene3D" id="1.10.260.40">
    <property type="entry name" value="lambda repressor-like DNA-binding domains"/>
    <property type="match status" value="1"/>
</dbReference>
<keyword evidence="2" id="KW-0238">DNA-binding</keyword>
<dbReference type="Proteomes" id="UP000320386">
    <property type="component" value="Chromosome"/>
</dbReference>
<sequence>MLNGKAAERKISVETVQRVLAAAKDVNYTPNALARGLRQKKTHAIGVVFPHLRNDWAHLIMRGVVEELGASETVPMIVCHHGDAELEARLLRSLVERRVDGIICNPLRNGMDRYRDVVRRGVPLIFLGDAPKGLDEIPCSAWDPAAVHLAVEHLLALGHRRIVYLGSRDNRVISEARRHVFWDSLRQAGLSPSRRDIILSSTSEDVGDGPLELLRGENPPTAFFVEYDDQAVSLYQLLDDAGVACPRNVSIATMGGSPRSVSAGCCLTTVSAPVVDEGRACAQRLMSMIDEPEHKPERAYVHGGSLLVGQTTGPVANSKPGSRGTP</sequence>
<dbReference type="PANTHER" id="PTHR30146">
    <property type="entry name" value="LACI-RELATED TRANSCRIPTIONAL REPRESSOR"/>
    <property type="match status" value="1"/>
</dbReference>
<dbReference type="InterPro" id="IPR028082">
    <property type="entry name" value="Peripla_BP_I"/>
</dbReference>
<dbReference type="SMART" id="SM00354">
    <property type="entry name" value="HTH_LACI"/>
    <property type="match status" value="1"/>
</dbReference>
<dbReference type="Pfam" id="PF13377">
    <property type="entry name" value="Peripla_BP_3"/>
    <property type="match status" value="1"/>
</dbReference>
<dbReference type="Gene3D" id="3.40.50.2300">
    <property type="match status" value="2"/>
</dbReference>
<evidence type="ECO:0000259" key="4">
    <source>
        <dbReference type="PROSITE" id="PS50932"/>
    </source>
</evidence>
<evidence type="ECO:0000313" key="5">
    <source>
        <dbReference type="EMBL" id="QDU70496.1"/>
    </source>
</evidence>
<dbReference type="PROSITE" id="PS50932">
    <property type="entry name" value="HTH_LACI_2"/>
    <property type="match status" value="1"/>
</dbReference>
<dbReference type="CDD" id="cd06267">
    <property type="entry name" value="PBP1_LacI_sugar_binding-like"/>
    <property type="match status" value="1"/>
</dbReference>
<organism evidence="5 6">
    <name type="scientific">Mucisphaera calidilacus</name>
    <dbReference type="NCBI Taxonomy" id="2527982"/>
    <lineage>
        <taxon>Bacteria</taxon>
        <taxon>Pseudomonadati</taxon>
        <taxon>Planctomycetota</taxon>
        <taxon>Phycisphaerae</taxon>
        <taxon>Phycisphaerales</taxon>
        <taxon>Phycisphaeraceae</taxon>
        <taxon>Mucisphaera</taxon>
    </lineage>
</organism>
<reference evidence="5 6" key="1">
    <citation type="submission" date="2019-02" db="EMBL/GenBank/DDBJ databases">
        <title>Deep-cultivation of Planctomycetes and their phenomic and genomic characterization uncovers novel biology.</title>
        <authorList>
            <person name="Wiegand S."/>
            <person name="Jogler M."/>
            <person name="Boedeker C."/>
            <person name="Pinto D."/>
            <person name="Vollmers J."/>
            <person name="Rivas-Marin E."/>
            <person name="Kohn T."/>
            <person name="Peeters S.H."/>
            <person name="Heuer A."/>
            <person name="Rast P."/>
            <person name="Oberbeckmann S."/>
            <person name="Bunk B."/>
            <person name="Jeske O."/>
            <person name="Meyerdierks A."/>
            <person name="Storesund J.E."/>
            <person name="Kallscheuer N."/>
            <person name="Luecker S."/>
            <person name="Lage O.M."/>
            <person name="Pohl T."/>
            <person name="Merkel B.J."/>
            <person name="Hornburger P."/>
            <person name="Mueller R.-W."/>
            <person name="Bruemmer F."/>
            <person name="Labrenz M."/>
            <person name="Spormann A.M."/>
            <person name="Op den Camp H."/>
            <person name="Overmann J."/>
            <person name="Amann R."/>
            <person name="Jetten M.S.M."/>
            <person name="Mascher T."/>
            <person name="Medema M.H."/>
            <person name="Devos D.P."/>
            <person name="Kaster A.-K."/>
            <person name="Ovreas L."/>
            <person name="Rohde M."/>
            <person name="Galperin M.Y."/>
            <person name="Jogler C."/>
        </authorList>
    </citation>
    <scope>NUCLEOTIDE SEQUENCE [LARGE SCALE GENOMIC DNA]</scope>
    <source>
        <strain evidence="5 6">Pan265</strain>
    </source>
</reference>
<accession>A0A518BU62</accession>
<keyword evidence="1" id="KW-0805">Transcription regulation</keyword>
<name>A0A518BU62_9BACT</name>
<dbReference type="CDD" id="cd01392">
    <property type="entry name" value="HTH_LacI"/>
    <property type="match status" value="1"/>
</dbReference>
<evidence type="ECO:0000256" key="3">
    <source>
        <dbReference type="ARBA" id="ARBA00023163"/>
    </source>
</evidence>
<dbReference type="InterPro" id="IPR000843">
    <property type="entry name" value="HTH_LacI"/>
</dbReference>
<dbReference type="GO" id="GO:0000976">
    <property type="term" value="F:transcription cis-regulatory region binding"/>
    <property type="evidence" value="ECO:0007669"/>
    <property type="project" value="TreeGrafter"/>
</dbReference>
<feature type="domain" description="HTH lacI-type" evidence="4">
    <location>
        <begin position="1"/>
        <end position="39"/>
    </location>
</feature>
<keyword evidence="3" id="KW-0804">Transcription</keyword>
<proteinExistence type="predicted"/>
<dbReference type="EMBL" id="CP036280">
    <property type="protein sequence ID" value="QDU70496.1"/>
    <property type="molecule type" value="Genomic_DNA"/>
</dbReference>
<evidence type="ECO:0000256" key="1">
    <source>
        <dbReference type="ARBA" id="ARBA00023015"/>
    </source>
</evidence>
<keyword evidence="6" id="KW-1185">Reference proteome</keyword>
<dbReference type="SUPFAM" id="SSF53822">
    <property type="entry name" value="Periplasmic binding protein-like I"/>
    <property type="match status" value="1"/>
</dbReference>